<dbReference type="RefSeq" id="WP_135121325.1">
    <property type="nucleotide sequence ID" value="NZ_SPQZ01000006.1"/>
</dbReference>
<dbReference type="AlphaFoldDB" id="A0A4Y9QW71"/>
<dbReference type="InterPro" id="IPR029060">
    <property type="entry name" value="PIN-like_dom_sf"/>
</dbReference>
<proteinExistence type="predicted"/>
<reference evidence="1 2" key="1">
    <citation type="journal article" date="2018" name="J. Microbiol.">
        <title>Leifsonia flava sp. nov., a novel actinobacterium isolated from the rhizosphere of Aquilegia viridiflora.</title>
        <authorList>
            <person name="Cai Y."/>
            <person name="Tao W.Z."/>
            <person name="Ma Y.J."/>
            <person name="Cheng J."/>
            <person name="Zhang M.Y."/>
            <person name="Zhang Y.X."/>
        </authorList>
    </citation>
    <scope>NUCLEOTIDE SEQUENCE [LARGE SCALE GENOMIC DNA]</scope>
    <source>
        <strain evidence="1 2">SYP-B2174</strain>
    </source>
</reference>
<evidence type="ECO:0000313" key="2">
    <source>
        <dbReference type="Proteomes" id="UP000298127"/>
    </source>
</evidence>
<keyword evidence="2" id="KW-1185">Reference proteome</keyword>
<evidence type="ECO:0000313" key="1">
    <source>
        <dbReference type="EMBL" id="TFV95383.1"/>
    </source>
</evidence>
<dbReference type="EMBL" id="SPQZ01000006">
    <property type="protein sequence ID" value="TFV95383.1"/>
    <property type="molecule type" value="Genomic_DNA"/>
</dbReference>
<dbReference type="Proteomes" id="UP000298127">
    <property type="component" value="Unassembled WGS sequence"/>
</dbReference>
<protein>
    <submittedName>
        <fullName evidence="1">PIN domain nuclease</fullName>
    </submittedName>
</protein>
<name>A0A4Y9QW71_9MICO</name>
<sequence length="79" mass="8323">MGGPVHFTATARILRRALLDIGYGELVIGGTHAIVAAELPSLHKDPHDRMLLARARIEGLTLLTADEAVAACGSPARLI</sequence>
<comment type="caution">
    <text evidence="1">The sequence shown here is derived from an EMBL/GenBank/DDBJ whole genome shotgun (WGS) entry which is preliminary data.</text>
</comment>
<dbReference type="SUPFAM" id="SSF88723">
    <property type="entry name" value="PIN domain-like"/>
    <property type="match status" value="1"/>
</dbReference>
<accession>A0A4Y9QW71</accession>
<gene>
    <name evidence="1" type="ORF">E4M00_15165</name>
</gene>
<organism evidence="1 2">
    <name type="scientific">Orlajensenia leifsoniae</name>
    <dbReference type="NCBI Taxonomy" id="2561933"/>
    <lineage>
        <taxon>Bacteria</taxon>
        <taxon>Bacillati</taxon>
        <taxon>Actinomycetota</taxon>
        <taxon>Actinomycetes</taxon>
        <taxon>Micrococcales</taxon>
        <taxon>Microbacteriaceae</taxon>
        <taxon>Orlajensenia</taxon>
    </lineage>
</organism>